<accession>F6ESL1</accession>
<reference evidence="1 2" key="1">
    <citation type="journal article" date="2011" name="J. Bacteriol.">
        <title>Complete genome sequence of Amycolicicoccus subflavus DQS3-9A1T, an actinomycete isolated from crude oil-polluted soil.</title>
        <authorList>
            <person name="Cai M."/>
            <person name="Chen W.M."/>
            <person name="Nie Y."/>
            <person name="Chi C.Q."/>
            <person name="Wang Y.N."/>
            <person name="Tang Y.Q."/>
            <person name="Li G.Y."/>
            <person name="Wu X.L."/>
        </authorList>
    </citation>
    <scope>NUCLEOTIDE SEQUENCE [LARGE SCALE GENOMIC DNA]</scope>
    <source>
        <strain evidence="2">DSM 45089 / DQS3-9A1</strain>
        <plasmid evidence="1 2">pAS9A-2</plasmid>
    </source>
</reference>
<dbReference type="RefSeq" id="WP_013798139.1">
    <property type="nucleotide sequence ID" value="NC_015561.1"/>
</dbReference>
<keyword evidence="1" id="KW-0614">Plasmid</keyword>
<gene>
    <name evidence="1" type="ordered locus">AS9A_P20088</name>
</gene>
<sequence>MTMNEDAENAAEAIRTINHTLSSRFAVPAPEVYGVLSELKLVAYRFPQALTSLAEGLAISLDEYDVYDNAGEPASSVAACNASLQRAAMLLAQAGEELEKAQSALSSQGYRD</sequence>
<dbReference type="AlphaFoldDB" id="F6ESL1"/>
<evidence type="ECO:0000313" key="2">
    <source>
        <dbReference type="Proteomes" id="UP000009235"/>
    </source>
</evidence>
<dbReference type="Proteomes" id="UP000009235">
    <property type="component" value="Plasmid pAS9A-2"/>
</dbReference>
<protein>
    <submittedName>
        <fullName evidence="1">Uncharacterized protein</fullName>
    </submittedName>
</protein>
<proteinExistence type="predicted"/>
<name>F6ESL1_HOYSD</name>
<dbReference type="HOGENOM" id="CLU_2140626_0_0_11"/>
<organism evidence="1 2">
    <name type="scientific">Hoyosella subflava (strain DSM 45089 / JCM 17490 / NBRC 109087 / DQS3-9A1)</name>
    <name type="common">Amycolicicoccus subflavus</name>
    <dbReference type="NCBI Taxonomy" id="443218"/>
    <lineage>
        <taxon>Bacteria</taxon>
        <taxon>Bacillati</taxon>
        <taxon>Actinomycetota</taxon>
        <taxon>Actinomycetes</taxon>
        <taxon>Mycobacteriales</taxon>
        <taxon>Hoyosellaceae</taxon>
        <taxon>Hoyosella</taxon>
    </lineage>
</organism>
<evidence type="ECO:0000313" key="1">
    <source>
        <dbReference type="EMBL" id="AEF43132.1"/>
    </source>
</evidence>
<keyword evidence="2" id="KW-1185">Reference proteome</keyword>
<dbReference type="EMBL" id="CP002788">
    <property type="protein sequence ID" value="AEF43132.1"/>
    <property type="molecule type" value="Genomic_DNA"/>
</dbReference>
<geneLocation type="plasmid" evidence="1 2">
    <name>pAS9A-2</name>
</geneLocation>
<dbReference type="OrthoDB" id="3830192at2"/>
<dbReference type="KEGG" id="asd:AS9A_P20088"/>